<reference evidence="1 2" key="1">
    <citation type="journal article" date="2016" name="Sci. Rep.">
        <title>Metabolic traits of an uncultured archaeal lineage -MSBL1- from brine pools of the Red Sea.</title>
        <authorList>
            <person name="Mwirichia R."/>
            <person name="Alam I."/>
            <person name="Rashid M."/>
            <person name="Vinu M."/>
            <person name="Ba-Alawi W."/>
            <person name="Anthony Kamau A."/>
            <person name="Kamanda Ngugi D."/>
            <person name="Goker M."/>
            <person name="Klenk H.P."/>
            <person name="Bajic V."/>
            <person name="Stingl U."/>
        </authorList>
    </citation>
    <scope>NUCLEOTIDE SEQUENCE [LARGE SCALE GENOMIC DNA]</scope>
    <source>
        <strain evidence="1">SCGC-AAA261O19</strain>
    </source>
</reference>
<evidence type="ECO:0000313" key="2">
    <source>
        <dbReference type="Proteomes" id="UP000070076"/>
    </source>
</evidence>
<organism evidence="1 2">
    <name type="scientific">candidate division MSBL1 archaeon SCGC-AAA261O19</name>
    <dbReference type="NCBI Taxonomy" id="1698277"/>
    <lineage>
        <taxon>Archaea</taxon>
        <taxon>Methanobacteriati</taxon>
        <taxon>Methanobacteriota</taxon>
        <taxon>candidate division MSBL1</taxon>
    </lineage>
</organism>
<keyword evidence="2" id="KW-1185">Reference proteome</keyword>
<dbReference type="AlphaFoldDB" id="A0A133VEM8"/>
<protein>
    <submittedName>
        <fullName evidence="1">Uncharacterized protein</fullName>
    </submittedName>
</protein>
<dbReference type="EMBL" id="LHYB01000007">
    <property type="protein sequence ID" value="KXB04900.1"/>
    <property type="molecule type" value="Genomic_DNA"/>
</dbReference>
<dbReference type="Proteomes" id="UP000070076">
    <property type="component" value="Unassembled WGS sequence"/>
</dbReference>
<gene>
    <name evidence="1" type="ORF">AKJ48_01015</name>
</gene>
<name>A0A133VEM8_9EURY</name>
<accession>A0A133VEM8</accession>
<evidence type="ECO:0000313" key="1">
    <source>
        <dbReference type="EMBL" id="KXB04900.1"/>
    </source>
</evidence>
<comment type="caution">
    <text evidence="1">The sequence shown here is derived from an EMBL/GenBank/DDBJ whole genome shotgun (WGS) entry which is preliminary data.</text>
</comment>
<sequence length="105" mass="12197">MTEEKTPSVNMPRLFNVFDMPEVKSVRATTNIRMNVELKKILKNAPRARKIRTAGKKVVKFEINKGEYLLFFPSGYVQIHAPNEGRIREVLKAFRNELYECGLLK</sequence>
<proteinExistence type="predicted"/>